<dbReference type="InterPro" id="IPR016181">
    <property type="entry name" value="Acyl_CoA_acyltransferase"/>
</dbReference>
<dbReference type="InterPro" id="IPR000182">
    <property type="entry name" value="GNAT_dom"/>
</dbReference>
<feature type="domain" description="N-acetyltransferase" evidence="1">
    <location>
        <begin position="8"/>
        <end position="145"/>
    </location>
</feature>
<dbReference type="PROSITE" id="PS51186">
    <property type="entry name" value="GNAT"/>
    <property type="match status" value="1"/>
</dbReference>
<dbReference type="Gene3D" id="3.40.630.30">
    <property type="match status" value="1"/>
</dbReference>
<sequence>MPILPSHLHLRPMQLSDIPFAMKLKTMGNWNQVESDWEFLLSTNAEGCFVALYNEKEVGTVTTLTYPHAFSWIGMVLVDPAYRGLGIGTALLQRAIHYARSKGTIRLDATPQGEKLYCTLGFEVERHLLRLERKQTAFLPELTSKCPAIDRDIIEQILKIDLAVFGANRARVLQYLLNIAPQYACYTERNGRITGYCFGRPGSNFEHIGPIVAENYTDARHLLLTAMSSNPAKPFIVDVPAQAHQWLDELKTAGFTTQRPFIRMHLGTLKNAGNPGMSYAIAGPELG</sequence>
<dbReference type="EC" id="2.3.1.-" evidence="2"/>
<dbReference type="Gene3D" id="3.40.630.90">
    <property type="match status" value="1"/>
</dbReference>
<keyword evidence="2" id="KW-0012">Acyltransferase</keyword>
<gene>
    <name evidence="2" type="ORF">Q0590_27165</name>
</gene>
<dbReference type="GO" id="GO:0016746">
    <property type="term" value="F:acyltransferase activity"/>
    <property type="evidence" value="ECO:0007669"/>
    <property type="project" value="UniProtKB-KW"/>
</dbReference>
<dbReference type="CDD" id="cd04301">
    <property type="entry name" value="NAT_SF"/>
    <property type="match status" value="1"/>
</dbReference>
<dbReference type="Proteomes" id="UP001168528">
    <property type="component" value="Unassembled WGS sequence"/>
</dbReference>
<reference evidence="2" key="1">
    <citation type="submission" date="2023-07" db="EMBL/GenBank/DDBJ databases">
        <title>The genome sequence of Rhodocytophaga aerolata KACC 12507.</title>
        <authorList>
            <person name="Zhang X."/>
        </authorList>
    </citation>
    <scope>NUCLEOTIDE SEQUENCE</scope>
    <source>
        <strain evidence="2">KACC 12507</strain>
    </source>
</reference>
<dbReference type="PANTHER" id="PTHR47237">
    <property type="entry name" value="SLL0310 PROTEIN"/>
    <property type="match status" value="1"/>
</dbReference>
<accession>A0ABT8RD24</accession>
<protein>
    <submittedName>
        <fullName evidence="2">GNAT family N-acetyltransferase</fullName>
        <ecNumber evidence="2">2.3.1.-</ecNumber>
    </submittedName>
</protein>
<proteinExistence type="predicted"/>
<organism evidence="2 3">
    <name type="scientific">Rhodocytophaga aerolata</name>
    <dbReference type="NCBI Taxonomy" id="455078"/>
    <lineage>
        <taxon>Bacteria</taxon>
        <taxon>Pseudomonadati</taxon>
        <taxon>Bacteroidota</taxon>
        <taxon>Cytophagia</taxon>
        <taxon>Cytophagales</taxon>
        <taxon>Rhodocytophagaceae</taxon>
        <taxon>Rhodocytophaga</taxon>
    </lineage>
</organism>
<dbReference type="Pfam" id="PF18014">
    <property type="entry name" value="Acetyltransf_18"/>
    <property type="match status" value="1"/>
</dbReference>
<dbReference type="InterPro" id="IPR041496">
    <property type="entry name" value="YitH/HolE_GNAT"/>
</dbReference>
<comment type="caution">
    <text evidence="2">The sequence shown here is derived from an EMBL/GenBank/DDBJ whole genome shotgun (WGS) entry which is preliminary data.</text>
</comment>
<keyword evidence="2" id="KW-0808">Transferase</keyword>
<dbReference type="Pfam" id="PF00583">
    <property type="entry name" value="Acetyltransf_1"/>
    <property type="match status" value="1"/>
</dbReference>
<dbReference type="SUPFAM" id="SSF55729">
    <property type="entry name" value="Acyl-CoA N-acyltransferases (Nat)"/>
    <property type="match status" value="1"/>
</dbReference>
<dbReference type="EMBL" id="JAUKPO010000024">
    <property type="protein sequence ID" value="MDO1449990.1"/>
    <property type="molecule type" value="Genomic_DNA"/>
</dbReference>
<evidence type="ECO:0000313" key="2">
    <source>
        <dbReference type="EMBL" id="MDO1449990.1"/>
    </source>
</evidence>
<name>A0ABT8RD24_9BACT</name>
<evidence type="ECO:0000313" key="3">
    <source>
        <dbReference type="Proteomes" id="UP001168528"/>
    </source>
</evidence>
<dbReference type="InterPro" id="IPR052729">
    <property type="entry name" value="Acyl/Acetyltrans_Enzymes"/>
</dbReference>
<dbReference type="RefSeq" id="WP_302040792.1">
    <property type="nucleotide sequence ID" value="NZ_JAUKPO010000024.1"/>
</dbReference>
<evidence type="ECO:0000259" key="1">
    <source>
        <dbReference type="PROSITE" id="PS51186"/>
    </source>
</evidence>
<keyword evidence="3" id="KW-1185">Reference proteome</keyword>
<dbReference type="PANTHER" id="PTHR47237:SF2">
    <property type="entry name" value="BLL4206 PROTEIN"/>
    <property type="match status" value="1"/>
</dbReference>